<dbReference type="EMBL" id="JACATZ010000001">
    <property type="protein sequence ID" value="NWJ45354.1"/>
    <property type="molecule type" value="Genomic_DNA"/>
</dbReference>
<evidence type="ECO:0008006" key="3">
    <source>
        <dbReference type="Google" id="ProtNLM"/>
    </source>
</evidence>
<name>A0A8T7LTK7_9CHLR</name>
<accession>A0A8T7LTK7</accession>
<dbReference type="AlphaFoldDB" id="A0A8T7LTK7"/>
<protein>
    <recommendedName>
        <fullName evidence="3">HEAT repeat domain-containing protein</fullName>
    </recommendedName>
</protein>
<organism evidence="1 2">
    <name type="scientific">Candidatus Chlorohelix allophototropha</name>
    <dbReference type="NCBI Taxonomy" id="3003348"/>
    <lineage>
        <taxon>Bacteria</taxon>
        <taxon>Bacillati</taxon>
        <taxon>Chloroflexota</taxon>
        <taxon>Chloroflexia</taxon>
        <taxon>Candidatus Chloroheliales</taxon>
        <taxon>Candidatus Chloroheliaceae</taxon>
        <taxon>Candidatus Chlorohelix</taxon>
    </lineage>
</organism>
<proteinExistence type="predicted"/>
<evidence type="ECO:0000313" key="1">
    <source>
        <dbReference type="EMBL" id="NWJ45354.1"/>
    </source>
</evidence>
<comment type="caution">
    <text evidence="1">The sequence shown here is derived from an EMBL/GenBank/DDBJ whole genome shotgun (WGS) entry which is preliminary data.</text>
</comment>
<dbReference type="Gene3D" id="1.25.10.10">
    <property type="entry name" value="Leucine-rich Repeat Variant"/>
    <property type="match status" value="1"/>
</dbReference>
<sequence length="41" mass="4376">MQALGYIGGPEVLDALVAQISDQDEQVQLAAKYAIAQISEK</sequence>
<dbReference type="Proteomes" id="UP000521676">
    <property type="component" value="Unassembled WGS sequence"/>
</dbReference>
<dbReference type="InterPro" id="IPR011989">
    <property type="entry name" value="ARM-like"/>
</dbReference>
<dbReference type="InterPro" id="IPR016024">
    <property type="entry name" value="ARM-type_fold"/>
</dbReference>
<dbReference type="SUPFAM" id="SSF48371">
    <property type="entry name" value="ARM repeat"/>
    <property type="match status" value="1"/>
</dbReference>
<gene>
    <name evidence="1" type="ORF">HXX08_05685</name>
</gene>
<evidence type="ECO:0000313" key="2">
    <source>
        <dbReference type="Proteomes" id="UP000521676"/>
    </source>
</evidence>
<reference evidence="1 2" key="1">
    <citation type="submission" date="2020-06" db="EMBL/GenBank/DDBJ databases">
        <title>Anoxygenic phototrophic Chloroflexota member uses a Type I reaction center.</title>
        <authorList>
            <person name="Tsuji J.M."/>
            <person name="Shaw N.A."/>
            <person name="Nagashima S."/>
            <person name="Venkiteswaran J."/>
            <person name="Schiff S.L."/>
            <person name="Hanada S."/>
            <person name="Tank M."/>
            <person name="Neufeld J.D."/>
        </authorList>
    </citation>
    <scope>NUCLEOTIDE SEQUENCE [LARGE SCALE GENOMIC DNA]</scope>
    <source>
        <strain evidence="1">L227-S17</strain>
    </source>
</reference>